<evidence type="ECO:0000313" key="1">
    <source>
        <dbReference type="EMBL" id="KKM99804.1"/>
    </source>
</evidence>
<comment type="caution">
    <text evidence="1">The sequence shown here is derived from an EMBL/GenBank/DDBJ whole genome shotgun (WGS) entry which is preliminary data.</text>
</comment>
<protein>
    <submittedName>
        <fullName evidence="1">Uncharacterized protein</fullName>
    </submittedName>
</protein>
<gene>
    <name evidence="1" type="ORF">LCGC14_1144210</name>
</gene>
<organism evidence="1">
    <name type="scientific">marine sediment metagenome</name>
    <dbReference type="NCBI Taxonomy" id="412755"/>
    <lineage>
        <taxon>unclassified sequences</taxon>
        <taxon>metagenomes</taxon>
        <taxon>ecological metagenomes</taxon>
    </lineage>
</organism>
<name>A0A0F9LXH4_9ZZZZ</name>
<proteinExistence type="predicted"/>
<reference evidence="1" key="1">
    <citation type="journal article" date="2015" name="Nature">
        <title>Complex archaea that bridge the gap between prokaryotes and eukaryotes.</title>
        <authorList>
            <person name="Spang A."/>
            <person name="Saw J.H."/>
            <person name="Jorgensen S.L."/>
            <person name="Zaremba-Niedzwiedzka K."/>
            <person name="Martijn J."/>
            <person name="Lind A.E."/>
            <person name="van Eijk R."/>
            <person name="Schleper C."/>
            <person name="Guy L."/>
            <person name="Ettema T.J."/>
        </authorList>
    </citation>
    <scope>NUCLEOTIDE SEQUENCE</scope>
</reference>
<dbReference type="EMBL" id="LAZR01005456">
    <property type="protein sequence ID" value="KKM99804.1"/>
    <property type="molecule type" value="Genomic_DNA"/>
</dbReference>
<accession>A0A0F9LXH4</accession>
<sequence>MTHHRGAMFISKPPVNMKSPVGRWWCYVEDKWAWNCADKNEHAWVIKWQEKE</sequence>
<dbReference type="AlphaFoldDB" id="A0A0F9LXH4"/>